<dbReference type="Proteomes" id="UP000010466">
    <property type="component" value="Chromosome"/>
</dbReference>
<dbReference type="KEGG" id="mcy:MCYN_0638"/>
<sequence>MLDALPTPKISRRLRAFRFLKIICPPLKFNNKRILIYAYIIDIFYH</sequence>
<name>L0RXX1_MYCC1</name>
<dbReference type="HOGENOM" id="CLU_3186021_0_0_14"/>
<organism evidence="1 2">
    <name type="scientific">Mycoplasmopsis cynos (strain C142)</name>
    <name type="common">Mycoplasma cynos</name>
    <dbReference type="NCBI Taxonomy" id="1246955"/>
    <lineage>
        <taxon>Bacteria</taxon>
        <taxon>Bacillati</taxon>
        <taxon>Mycoplasmatota</taxon>
        <taxon>Mycoplasmoidales</taxon>
        <taxon>Metamycoplasmataceae</taxon>
        <taxon>Mycoplasmopsis</taxon>
    </lineage>
</organism>
<protein>
    <submittedName>
        <fullName evidence="1">Uncharacterized protein</fullName>
    </submittedName>
</protein>
<gene>
    <name evidence="1" type="primary">MCYN0638</name>
    <name evidence="1" type="ordered locus">MCYN_0638</name>
</gene>
<dbReference type="STRING" id="1246955.MCYN_0638"/>
<dbReference type="EMBL" id="HF559394">
    <property type="protein sequence ID" value="CCP24370.1"/>
    <property type="molecule type" value="Genomic_DNA"/>
</dbReference>
<evidence type="ECO:0000313" key="1">
    <source>
        <dbReference type="EMBL" id="CCP24370.1"/>
    </source>
</evidence>
<evidence type="ECO:0000313" key="2">
    <source>
        <dbReference type="Proteomes" id="UP000010466"/>
    </source>
</evidence>
<dbReference type="AlphaFoldDB" id="L0RXX1"/>
<accession>L0RXX1</accession>
<keyword evidence="2" id="KW-1185">Reference proteome</keyword>
<reference evidence="2" key="1">
    <citation type="journal article" date="2013" name="Genome Announc.">
        <title>Complete genome sequence of Mycoplasma cynos strain C142.</title>
        <authorList>
            <person name="Walker C.A."/>
            <person name="Mannering S.A."/>
            <person name="Shields S."/>
            <person name="Blake D.P."/>
            <person name="Brownlie J."/>
        </authorList>
    </citation>
    <scope>NUCLEOTIDE SEQUENCE [LARGE SCALE GENOMIC DNA]</scope>
    <source>
        <strain evidence="2">C142</strain>
    </source>
</reference>
<proteinExistence type="predicted"/>